<reference evidence="11" key="1">
    <citation type="submission" date="2025-05" db="UniProtKB">
        <authorList>
            <consortium name="RefSeq"/>
        </authorList>
    </citation>
    <scope>NUCLEOTIDE SEQUENCE [LARGE SCALE GENOMIC DNA]</scope>
    <source>
        <strain evidence="11">14028-0561.14</strain>
    </source>
</reference>
<dbReference type="InterPro" id="IPR015815">
    <property type="entry name" value="HIBADH-related"/>
</dbReference>
<evidence type="ECO:0000256" key="1">
    <source>
        <dbReference type="ARBA" id="ARBA00005109"/>
    </source>
</evidence>
<evidence type="ECO:0000256" key="8">
    <source>
        <dbReference type="RuleBase" id="RU910714"/>
    </source>
</evidence>
<keyword evidence="11" id="KW-1185">Reference proteome</keyword>
<proteinExistence type="inferred from homology"/>
<dbReference type="InterPro" id="IPR008927">
    <property type="entry name" value="6-PGluconate_DH-like_C_sf"/>
</dbReference>
<comment type="pathway">
    <text evidence="1 8">Amino-acid degradation; L-valine degradation.</text>
</comment>
<comment type="catalytic activity">
    <reaction evidence="7 8">
        <text>3-hydroxy-2-methylpropanoate + NAD(+) = 2-methyl-3-oxopropanoate + NADH + H(+)</text>
        <dbReference type="Rhea" id="RHEA:17681"/>
        <dbReference type="ChEBI" id="CHEBI:11805"/>
        <dbReference type="ChEBI" id="CHEBI:15378"/>
        <dbReference type="ChEBI" id="CHEBI:57540"/>
        <dbReference type="ChEBI" id="CHEBI:57700"/>
        <dbReference type="ChEBI" id="CHEBI:57945"/>
        <dbReference type="EC" id="1.1.1.31"/>
    </reaction>
</comment>
<dbReference type="Pfam" id="PF14833">
    <property type="entry name" value="NAD_binding_11"/>
    <property type="match status" value="1"/>
</dbReference>
<dbReference type="PANTHER" id="PTHR22981:SF7">
    <property type="entry name" value="3-HYDROXYISOBUTYRATE DEHYDROGENASE, MITOCHONDRIAL"/>
    <property type="match status" value="1"/>
</dbReference>
<keyword evidence="4 8" id="KW-0101">Branched-chain amino acid catabolism</keyword>
<dbReference type="Gene3D" id="3.40.50.720">
    <property type="entry name" value="NAD(P)-binding Rossmann-like Domain"/>
    <property type="match status" value="1"/>
</dbReference>
<dbReference type="InterPro" id="IPR013328">
    <property type="entry name" value="6PGD_dom2"/>
</dbReference>
<dbReference type="Pfam" id="PF03446">
    <property type="entry name" value="NAD_binding_2"/>
    <property type="match status" value="1"/>
</dbReference>
<dbReference type="PIRSF" id="PIRSF000103">
    <property type="entry name" value="HIBADH"/>
    <property type="match status" value="1"/>
</dbReference>
<feature type="domain" description="3-hydroxyisobutyrate dehydrogenase-like NAD-binding" evidence="10">
    <location>
        <begin position="184"/>
        <end position="305"/>
    </location>
</feature>
<protein>
    <recommendedName>
        <fullName evidence="3 8">3-hydroxyisobutyrate dehydrogenase</fullName>
        <shortName evidence="8">HIBADH</shortName>
        <ecNumber evidence="3 8">1.1.1.31</ecNumber>
    </recommendedName>
</protein>
<dbReference type="GeneID" id="108082623"/>
<keyword evidence="5 8" id="KW-0560">Oxidoreductase</keyword>
<dbReference type="SUPFAM" id="SSF48179">
    <property type="entry name" value="6-phosphogluconate dehydrogenase C-terminal domain-like"/>
    <property type="match status" value="1"/>
</dbReference>
<evidence type="ECO:0000256" key="7">
    <source>
        <dbReference type="ARBA" id="ARBA00049197"/>
    </source>
</evidence>
<dbReference type="EC" id="1.1.1.31" evidence="3 8"/>
<evidence type="ECO:0000256" key="2">
    <source>
        <dbReference type="ARBA" id="ARBA00006013"/>
    </source>
</evidence>
<dbReference type="InterPro" id="IPR036291">
    <property type="entry name" value="NAD(P)-bd_dom_sf"/>
</dbReference>
<accession>A0ABM4GCQ0</accession>
<comment type="similarity">
    <text evidence="2">Belongs to the HIBADH-related family. 3-hydroxyisobutyrate dehydrogenase subfamily.</text>
</comment>
<dbReference type="SUPFAM" id="SSF51735">
    <property type="entry name" value="NAD(P)-binding Rossmann-fold domains"/>
    <property type="match status" value="1"/>
</dbReference>
<dbReference type="NCBIfam" id="TIGR01692">
    <property type="entry name" value="HIBADH"/>
    <property type="match status" value="1"/>
</dbReference>
<dbReference type="InterPro" id="IPR011548">
    <property type="entry name" value="HIBADH"/>
</dbReference>
<evidence type="ECO:0000256" key="3">
    <source>
        <dbReference type="ARBA" id="ARBA00012991"/>
    </source>
</evidence>
<sequence>MTHRLLSLNNLYLWRQIPIRTMSQIGFIGLGHMGNPMAKNLLKTGHKLNVFDIAKKACDAIKAKGALVHPGVTEVTRNSNYVITMLPNNATVEATYKEILTKTFKRDTTFIDCSTISPELAKSLQKRITYQGGRFLDAPVSGGVPGAQQASLTFMVGGAEADFRAVKGILECMGRRIVHCGVPGMGQAAKLCNNMMLAISMIGVSEAMNLAVSQGLDAQTFAEIINSSTGRCWTSEFYNPVPGISASTLVNKVPISLINKDLDLALDAAKASKSPIPMGELTHKIYSYLITQGLGQRDFSDIYQLMKEKKFSVSF</sequence>
<dbReference type="Gene3D" id="1.10.1040.10">
    <property type="entry name" value="N-(1-d-carboxylethyl)-l-norvaline Dehydrogenase, domain 2"/>
    <property type="match status" value="1"/>
</dbReference>
<dbReference type="PROSITE" id="PS00895">
    <property type="entry name" value="3_HYDROXYISOBUT_DH"/>
    <property type="match status" value="1"/>
</dbReference>
<evidence type="ECO:0000259" key="9">
    <source>
        <dbReference type="Pfam" id="PF03446"/>
    </source>
</evidence>
<dbReference type="PANTHER" id="PTHR22981">
    <property type="entry name" value="3-HYDROXYISOBUTYRATE DEHYDROGENASE-RELATED"/>
    <property type="match status" value="1"/>
</dbReference>
<dbReference type="Proteomes" id="UP001652661">
    <property type="component" value="Chromosome 2R"/>
</dbReference>
<evidence type="ECO:0000256" key="5">
    <source>
        <dbReference type="ARBA" id="ARBA00023002"/>
    </source>
</evidence>
<evidence type="ECO:0000256" key="6">
    <source>
        <dbReference type="ARBA" id="ARBA00023027"/>
    </source>
</evidence>
<feature type="domain" description="6-phosphogluconate dehydrogenase NADP-binding" evidence="9">
    <location>
        <begin position="24"/>
        <end position="181"/>
    </location>
</feature>
<dbReference type="InterPro" id="IPR006115">
    <property type="entry name" value="6PGDH_NADP-bd"/>
</dbReference>
<evidence type="ECO:0000259" key="10">
    <source>
        <dbReference type="Pfam" id="PF14833"/>
    </source>
</evidence>
<evidence type="ECO:0000313" key="11">
    <source>
        <dbReference type="Proteomes" id="UP001652661"/>
    </source>
</evidence>
<evidence type="ECO:0000256" key="4">
    <source>
        <dbReference type="ARBA" id="ARBA00022456"/>
    </source>
</evidence>
<gene>
    <name evidence="12" type="primary">LOC108082623</name>
</gene>
<dbReference type="InterPro" id="IPR002204">
    <property type="entry name" value="3-OH-isobutyrate_DH-rel_CS"/>
</dbReference>
<dbReference type="InterPro" id="IPR029154">
    <property type="entry name" value="HIBADH-like_NADP-bd"/>
</dbReference>
<evidence type="ECO:0000313" key="12">
    <source>
        <dbReference type="RefSeq" id="XP_070140491.1"/>
    </source>
</evidence>
<keyword evidence="6 8" id="KW-0520">NAD</keyword>
<organism evidence="11 12">
    <name type="scientific">Drosophila kikkawai</name>
    <name type="common">Fruit fly</name>
    <dbReference type="NCBI Taxonomy" id="30033"/>
    <lineage>
        <taxon>Eukaryota</taxon>
        <taxon>Metazoa</taxon>
        <taxon>Ecdysozoa</taxon>
        <taxon>Arthropoda</taxon>
        <taxon>Hexapoda</taxon>
        <taxon>Insecta</taxon>
        <taxon>Pterygota</taxon>
        <taxon>Neoptera</taxon>
        <taxon>Endopterygota</taxon>
        <taxon>Diptera</taxon>
        <taxon>Brachycera</taxon>
        <taxon>Muscomorpha</taxon>
        <taxon>Ephydroidea</taxon>
        <taxon>Drosophilidae</taxon>
        <taxon>Drosophila</taxon>
        <taxon>Sophophora</taxon>
    </lineage>
</organism>
<reference evidence="12" key="2">
    <citation type="submission" date="2025-08" db="UniProtKB">
        <authorList>
            <consortium name="RefSeq"/>
        </authorList>
    </citation>
    <scope>IDENTIFICATION</scope>
    <source>
        <strain evidence="12">14028-0561.14</strain>
        <tissue evidence="12">Whole fly</tissue>
    </source>
</reference>
<dbReference type="RefSeq" id="XP_070140491.1">
    <property type="nucleotide sequence ID" value="XM_070284390.1"/>
</dbReference>
<name>A0ABM4GCQ0_DROKI</name>